<evidence type="ECO:0000313" key="2">
    <source>
        <dbReference type="Proteomes" id="UP000005481"/>
    </source>
</evidence>
<keyword evidence="2" id="KW-1185">Reference proteome</keyword>
<reference evidence="1 2" key="1">
    <citation type="submission" date="2011-08" db="EMBL/GenBank/DDBJ databases">
        <authorList>
            <person name="Weinstock G."/>
            <person name="Sodergren E."/>
            <person name="Clifton S."/>
            <person name="Fulton L."/>
            <person name="Fulton B."/>
            <person name="Courtney L."/>
            <person name="Fronick C."/>
            <person name="Harrison M."/>
            <person name="Strong C."/>
            <person name="Farmer C."/>
            <person name="Delahaunty K."/>
            <person name="Markovic C."/>
            <person name="Hall O."/>
            <person name="Minx P."/>
            <person name="Tomlinson C."/>
            <person name="Mitreva M."/>
            <person name="Hou S."/>
            <person name="Chen J."/>
            <person name="Wollam A."/>
            <person name="Pepin K.H."/>
            <person name="Johnson M."/>
            <person name="Bhonagiri V."/>
            <person name="Zhang X."/>
            <person name="Suruliraj S."/>
            <person name="Warren W."/>
            <person name="Chinwalla A."/>
            <person name="Mardis E.R."/>
            <person name="Wilson R.K."/>
        </authorList>
    </citation>
    <scope>NUCLEOTIDE SEQUENCE [LARGE SCALE GENOMIC DNA]</scope>
    <source>
        <strain evidence="1 2">F0357</strain>
    </source>
</reference>
<sequence>MIPRCATKIFPGNITRPVRRCLTGLVYPERGFTFLIKPGRTAFKLRRLIPPLRQ</sequence>
<dbReference type="AlphaFoldDB" id="G9YI33"/>
<evidence type="ECO:0000313" key="1">
    <source>
        <dbReference type="EMBL" id="EHM40104.1"/>
    </source>
</evidence>
<name>G9YI33_9FIRM</name>
<dbReference type="Proteomes" id="UP000005481">
    <property type="component" value="Unassembled WGS sequence"/>
</dbReference>
<protein>
    <submittedName>
        <fullName evidence="1">Uncharacterized protein</fullName>
    </submittedName>
</protein>
<accession>G9YI33</accession>
<dbReference type="STRING" id="861450.HMPREF0080_01318"/>
<dbReference type="HOGENOM" id="CLU_3039829_0_0_9"/>
<organism evidence="1 2">
    <name type="scientific">Anaeroglobus geminatus F0357</name>
    <dbReference type="NCBI Taxonomy" id="861450"/>
    <lineage>
        <taxon>Bacteria</taxon>
        <taxon>Bacillati</taxon>
        <taxon>Bacillota</taxon>
        <taxon>Negativicutes</taxon>
        <taxon>Veillonellales</taxon>
        <taxon>Veillonellaceae</taxon>
        <taxon>Anaeroglobus</taxon>
    </lineage>
</organism>
<proteinExistence type="predicted"/>
<comment type="caution">
    <text evidence="1">The sequence shown here is derived from an EMBL/GenBank/DDBJ whole genome shotgun (WGS) entry which is preliminary data.</text>
</comment>
<dbReference type="EMBL" id="AGCJ01000057">
    <property type="protein sequence ID" value="EHM40104.1"/>
    <property type="molecule type" value="Genomic_DNA"/>
</dbReference>
<gene>
    <name evidence="1" type="ORF">HMPREF0080_01318</name>
</gene>